<dbReference type="RefSeq" id="WP_096285328.1">
    <property type="nucleotide sequence ID" value="NZ_FXEG02000002.1"/>
</dbReference>
<keyword evidence="3" id="KW-1185">Reference proteome</keyword>
<dbReference type="OrthoDB" id="4543915at2"/>
<evidence type="ECO:0000313" key="3">
    <source>
        <dbReference type="Proteomes" id="UP000236318"/>
    </source>
</evidence>
<accession>A0A2K4Y710</accession>
<sequence length="169" mass="18137">MPRISIRPATVEELRAALDDHTEFANASGVAAPEGWPLKREMFEYAADRLRGHPEEAEWLVYLFFEDGVLVGSGGFHGPPVNRTVEIGYEIAPGFAAKGRATAAVEELLDRAAATGAVDAVIGKTSLDPDDESAIASARILLKLGFADFGPVLDTATGDSARQWQRDVQ</sequence>
<dbReference type="Pfam" id="PF13302">
    <property type="entry name" value="Acetyltransf_3"/>
    <property type="match status" value="1"/>
</dbReference>
<dbReference type="Proteomes" id="UP000236318">
    <property type="component" value="Unassembled WGS sequence"/>
</dbReference>
<gene>
    <name evidence="2" type="ORF">MAAFP003_1245</name>
</gene>
<dbReference type="Gene3D" id="3.40.630.30">
    <property type="match status" value="1"/>
</dbReference>
<evidence type="ECO:0000313" key="2">
    <source>
        <dbReference type="EMBL" id="SOX52579.1"/>
    </source>
</evidence>
<proteinExistence type="predicted"/>
<name>A0A2K4Y710_9MYCO</name>
<organism evidence="2 3">
    <name type="scientific">Mycobacterium ahvazicum</name>
    <dbReference type="NCBI Taxonomy" id="1964395"/>
    <lineage>
        <taxon>Bacteria</taxon>
        <taxon>Bacillati</taxon>
        <taxon>Actinomycetota</taxon>
        <taxon>Actinomycetes</taxon>
        <taxon>Mycobacteriales</taxon>
        <taxon>Mycobacteriaceae</taxon>
        <taxon>Mycobacterium</taxon>
        <taxon>Mycobacterium simiae complex</taxon>
    </lineage>
</organism>
<dbReference type="GO" id="GO:0016747">
    <property type="term" value="F:acyltransferase activity, transferring groups other than amino-acyl groups"/>
    <property type="evidence" value="ECO:0007669"/>
    <property type="project" value="InterPro"/>
</dbReference>
<dbReference type="AlphaFoldDB" id="A0A2K4Y710"/>
<protein>
    <submittedName>
        <fullName evidence="2">N-acetyltransferase</fullName>
    </submittedName>
</protein>
<reference evidence="2" key="1">
    <citation type="submission" date="2018-01" db="EMBL/GenBank/DDBJ databases">
        <authorList>
            <consortium name="Urmite Genomes"/>
        </authorList>
    </citation>
    <scope>NUCLEOTIDE SEQUENCE [LARGE SCALE GENOMIC DNA]</scope>
    <source>
        <strain evidence="2">AFP003</strain>
    </source>
</reference>
<dbReference type="InterPro" id="IPR016181">
    <property type="entry name" value="Acyl_CoA_acyltransferase"/>
</dbReference>
<dbReference type="EMBL" id="FXEG02000002">
    <property type="protein sequence ID" value="SOX52579.1"/>
    <property type="molecule type" value="Genomic_DNA"/>
</dbReference>
<comment type="caution">
    <text evidence="2">The sequence shown here is derived from an EMBL/GenBank/DDBJ whole genome shotgun (WGS) entry which is preliminary data.</text>
</comment>
<dbReference type="SUPFAM" id="SSF55729">
    <property type="entry name" value="Acyl-CoA N-acyltransferases (Nat)"/>
    <property type="match status" value="1"/>
</dbReference>
<evidence type="ECO:0000259" key="1">
    <source>
        <dbReference type="PROSITE" id="PS51186"/>
    </source>
</evidence>
<dbReference type="InterPro" id="IPR000182">
    <property type="entry name" value="GNAT_dom"/>
</dbReference>
<dbReference type="PROSITE" id="PS51186">
    <property type="entry name" value="GNAT"/>
    <property type="match status" value="1"/>
</dbReference>
<feature type="domain" description="N-acetyltransferase" evidence="1">
    <location>
        <begin position="4"/>
        <end position="169"/>
    </location>
</feature>